<dbReference type="Gene3D" id="3.40.50.2300">
    <property type="match status" value="2"/>
</dbReference>
<dbReference type="SMART" id="SM00267">
    <property type="entry name" value="GGDEF"/>
    <property type="match status" value="1"/>
</dbReference>
<feature type="domain" description="Response regulatory" evidence="4">
    <location>
        <begin position="4"/>
        <end position="116"/>
    </location>
</feature>
<dbReference type="SUPFAM" id="SSF55073">
    <property type="entry name" value="Nucleotide cyclase"/>
    <property type="match status" value="1"/>
</dbReference>
<name>A0A4V2JQD5_9BACT</name>
<gene>
    <name evidence="6" type="ORF">DU473_07265</name>
</gene>
<keyword evidence="7" id="KW-1185">Reference proteome</keyword>
<comment type="catalytic activity">
    <reaction evidence="2">
        <text>2 GTP = 3',3'-c-di-GMP + 2 diphosphate</text>
        <dbReference type="Rhea" id="RHEA:24898"/>
        <dbReference type="ChEBI" id="CHEBI:33019"/>
        <dbReference type="ChEBI" id="CHEBI:37565"/>
        <dbReference type="ChEBI" id="CHEBI:58805"/>
        <dbReference type="EC" id="2.7.7.65"/>
    </reaction>
</comment>
<dbReference type="GO" id="GO:0052621">
    <property type="term" value="F:diguanylate cyclase activity"/>
    <property type="evidence" value="ECO:0007669"/>
    <property type="project" value="UniProtKB-EC"/>
</dbReference>
<dbReference type="RefSeq" id="WP_131163169.1">
    <property type="nucleotide sequence ID" value="NZ_QPGP01000011.1"/>
</dbReference>
<dbReference type="GO" id="GO:0000160">
    <property type="term" value="P:phosphorelay signal transduction system"/>
    <property type="evidence" value="ECO:0007669"/>
    <property type="project" value="InterPro"/>
</dbReference>
<dbReference type="PANTHER" id="PTHR45138">
    <property type="entry name" value="REGULATORY COMPONENTS OF SENSORY TRANSDUCTION SYSTEM"/>
    <property type="match status" value="1"/>
</dbReference>
<dbReference type="OrthoDB" id="9778432at2"/>
<evidence type="ECO:0000256" key="3">
    <source>
        <dbReference type="PROSITE-ProRule" id="PRU00169"/>
    </source>
</evidence>
<dbReference type="Gene3D" id="3.30.70.270">
    <property type="match status" value="1"/>
</dbReference>
<feature type="domain" description="GGDEF" evidence="5">
    <location>
        <begin position="283"/>
        <end position="414"/>
    </location>
</feature>
<dbReference type="InterPro" id="IPR011006">
    <property type="entry name" value="CheY-like_superfamily"/>
</dbReference>
<evidence type="ECO:0000256" key="2">
    <source>
        <dbReference type="ARBA" id="ARBA00034247"/>
    </source>
</evidence>
<dbReference type="InterPro" id="IPR043128">
    <property type="entry name" value="Rev_trsase/Diguanyl_cyclase"/>
</dbReference>
<dbReference type="GO" id="GO:0043709">
    <property type="term" value="P:cell adhesion involved in single-species biofilm formation"/>
    <property type="evidence" value="ECO:0007669"/>
    <property type="project" value="TreeGrafter"/>
</dbReference>
<dbReference type="Pfam" id="PF00990">
    <property type="entry name" value="GGDEF"/>
    <property type="match status" value="1"/>
</dbReference>
<proteinExistence type="predicted"/>
<dbReference type="PANTHER" id="PTHR45138:SF9">
    <property type="entry name" value="DIGUANYLATE CYCLASE DGCM-RELATED"/>
    <property type="match status" value="1"/>
</dbReference>
<evidence type="ECO:0000256" key="1">
    <source>
        <dbReference type="ARBA" id="ARBA00012528"/>
    </source>
</evidence>
<dbReference type="EMBL" id="QPGR01000016">
    <property type="protein sequence ID" value="TBR79391.1"/>
    <property type="molecule type" value="Genomic_DNA"/>
</dbReference>
<dbReference type="InterPro" id="IPR029787">
    <property type="entry name" value="Nucleotide_cyclase"/>
</dbReference>
<dbReference type="EC" id="2.7.7.65" evidence="1"/>
<evidence type="ECO:0000313" key="7">
    <source>
        <dbReference type="Proteomes" id="UP000292583"/>
    </source>
</evidence>
<dbReference type="InterPro" id="IPR001789">
    <property type="entry name" value="Sig_transdc_resp-reg_receiver"/>
</dbReference>
<dbReference type="InterPro" id="IPR000160">
    <property type="entry name" value="GGDEF_dom"/>
</dbReference>
<dbReference type="SUPFAM" id="SSF52172">
    <property type="entry name" value="CheY-like"/>
    <property type="match status" value="2"/>
</dbReference>
<dbReference type="SMART" id="SM00448">
    <property type="entry name" value="REC"/>
    <property type="match status" value="2"/>
</dbReference>
<dbReference type="NCBIfam" id="TIGR00254">
    <property type="entry name" value="GGDEF"/>
    <property type="match status" value="1"/>
</dbReference>
<reference evidence="6 7" key="1">
    <citation type="submission" date="2018-07" db="EMBL/GenBank/DDBJ databases">
        <title>Campylobacter zealandensis sp. nov., isolated from birds and water in New Zealand.</title>
        <authorList>
            <person name="Wilkinson D.A."/>
            <person name="Biggs P.J."/>
            <person name="French N.P."/>
            <person name="Midwinter A.C."/>
        </authorList>
    </citation>
    <scope>NUCLEOTIDE SEQUENCE [LARGE SCALE GENOMIC DNA]</scope>
    <source>
        <strain evidence="6 7">B423b</strain>
    </source>
</reference>
<evidence type="ECO:0000313" key="6">
    <source>
        <dbReference type="EMBL" id="TBR79391.1"/>
    </source>
</evidence>
<comment type="caution">
    <text evidence="6">The sequence shown here is derived from an EMBL/GenBank/DDBJ whole genome shotgun (WGS) entry which is preliminary data.</text>
</comment>
<dbReference type="AlphaFoldDB" id="A0A4V2JQD5"/>
<dbReference type="GO" id="GO:1902201">
    <property type="term" value="P:negative regulation of bacterial-type flagellum-dependent cell motility"/>
    <property type="evidence" value="ECO:0007669"/>
    <property type="project" value="TreeGrafter"/>
</dbReference>
<evidence type="ECO:0000259" key="4">
    <source>
        <dbReference type="PROSITE" id="PS50110"/>
    </source>
</evidence>
<feature type="modified residue" description="4-aspartylphosphate" evidence="3">
    <location>
        <position position="53"/>
    </location>
</feature>
<dbReference type="Proteomes" id="UP000292583">
    <property type="component" value="Unassembled WGS sequence"/>
</dbReference>
<accession>A0A4V2JQD5</accession>
<protein>
    <recommendedName>
        <fullName evidence="1">diguanylate cyclase</fullName>
        <ecNumber evidence="1">2.7.7.65</ecNumber>
    </recommendedName>
</protein>
<dbReference type="GO" id="GO:0005886">
    <property type="term" value="C:plasma membrane"/>
    <property type="evidence" value="ECO:0007669"/>
    <property type="project" value="TreeGrafter"/>
</dbReference>
<feature type="domain" description="Response regulatory" evidence="4">
    <location>
        <begin position="124"/>
        <end position="240"/>
    </location>
</feature>
<feature type="modified residue" description="4-aspartylphosphate" evidence="3">
    <location>
        <position position="174"/>
    </location>
</feature>
<keyword evidence="3" id="KW-0597">Phosphoprotein</keyword>
<dbReference type="CDD" id="cd01949">
    <property type="entry name" value="GGDEF"/>
    <property type="match status" value="1"/>
</dbReference>
<sequence>MKSKILIVDDNKMLGKLLAKKIQATLNYEVDVAFDFAQAKELSISDYFLSFIDLCLPDAPNGEAVDFMLEKKCPTIVLTASTDKTTKDNFMDKDILDYICKESDSCVDHIINSIINLKRYEKTKVILAMSKLNERNEIKKYLTQRFFNVLGAAHGEEALNYLEQNSDVKLIICDAKMPVIDGVQLLSRVREQYTSDDLGMIILGDKDDGLEVDMLKNNANDYLIKPINKELFNFRVNRCLVFMDNVKFLNSYAHLDFVSGVKNNDALMEDFENYLNEISSKDEEFAFAFLDIDNLKTINDEYGYNIGNEVIRICAKEITDEIKGKDIVGRYSAEKFCIILKNINQERAIKIFSRIRVNIKNIGVLANLDELFFTASIGIVFANSKSSKKDLIEKAEKTLSLAKSNGKNRVEVCF</sequence>
<dbReference type="PROSITE" id="PS50887">
    <property type="entry name" value="GGDEF"/>
    <property type="match status" value="1"/>
</dbReference>
<dbReference type="InterPro" id="IPR050469">
    <property type="entry name" value="Diguanylate_Cyclase"/>
</dbReference>
<organism evidence="6 7">
    <name type="scientific">Campylobacter novaezeelandiae</name>
    <dbReference type="NCBI Taxonomy" id="2267891"/>
    <lineage>
        <taxon>Bacteria</taxon>
        <taxon>Pseudomonadati</taxon>
        <taxon>Campylobacterota</taxon>
        <taxon>Epsilonproteobacteria</taxon>
        <taxon>Campylobacterales</taxon>
        <taxon>Campylobacteraceae</taxon>
        <taxon>Campylobacter</taxon>
    </lineage>
</organism>
<evidence type="ECO:0000259" key="5">
    <source>
        <dbReference type="PROSITE" id="PS50887"/>
    </source>
</evidence>
<dbReference type="Pfam" id="PF00072">
    <property type="entry name" value="Response_reg"/>
    <property type="match status" value="2"/>
</dbReference>
<dbReference type="PROSITE" id="PS50110">
    <property type="entry name" value="RESPONSE_REGULATORY"/>
    <property type="match status" value="2"/>
</dbReference>